<keyword evidence="2" id="KW-1185">Reference proteome</keyword>
<dbReference type="Proteomes" id="UP001157006">
    <property type="component" value="Chromosome 3"/>
</dbReference>
<dbReference type="AlphaFoldDB" id="A0AAV1A2R2"/>
<proteinExistence type="predicted"/>
<evidence type="ECO:0000313" key="2">
    <source>
        <dbReference type="Proteomes" id="UP001157006"/>
    </source>
</evidence>
<dbReference type="EMBL" id="OX451738">
    <property type="protein sequence ID" value="CAI8603508.1"/>
    <property type="molecule type" value="Genomic_DNA"/>
</dbReference>
<accession>A0AAV1A2R2</accession>
<gene>
    <name evidence="1" type="ORF">VFH_III089280</name>
</gene>
<reference evidence="1 2" key="1">
    <citation type="submission" date="2023-01" db="EMBL/GenBank/DDBJ databases">
        <authorList>
            <person name="Kreplak J."/>
        </authorList>
    </citation>
    <scope>NUCLEOTIDE SEQUENCE [LARGE SCALE GENOMIC DNA]</scope>
</reference>
<protein>
    <submittedName>
        <fullName evidence="1">Uncharacterized protein</fullName>
    </submittedName>
</protein>
<name>A0AAV1A2R2_VICFA</name>
<sequence>MQRMFHFHCKDKVVASDIRAKTMSNESEPKPFIASLSQLLVLEQALENDQRDDEKQSRMVKQRLKILSSFLEKKKEWNSFITAKWRASRKKVSLWGLVKIPSKFMIIGLKMKMIRSLVKKKPTYLSYNKDKLLLQLLQ</sequence>
<organism evidence="1 2">
    <name type="scientific">Vicia faba</name>
    <name type="common">Broad bean</name>
    <name type="synonym">Faba vulgaris</name>
    <dbReference type="NCBI Taxonomy" id="3906"/>
    <lineage>
        <taxon>Eukaryota</taxon>
        <taxon>Viridiplantae</taxon>
        <taxon>Streptophyta</taxon>
        <taxon>Embryophyta</taxon>
        <taxon>Tracheophyta</taxon>
        <taxon>Spermatophyta</taxon>
        <taxon>Magnoliopsida</taxon>
        <taxon>eudicotyledons</taxon>
        <taxon>Gunneridae</taxon>
        <taxon>Pentapetalae</taxon>
        <taxon>rosids</taxon>
        <taxon>fabids</taxon>
        <taxon>Fabales</taxon>
        <taxon>Fabaceae</taxon>
        <taxon>Papilionoideae</taxon>
        <taxon>50 kb inversion clade</taxon>
        <taxon>NPAAA clade</taxon>
        <taxon>Hologalegina</taxon>
        <taxon>IRL clade</taxon>
        <taxon>Fabeae</taxon>
        <taxon>Vicia</taxon>
    </lineage>
</organism>
<evidence type="ECO:0000313" key="1">
    <source>
        <dbReference type="EMBL" id="CAI8603508.1"/>
    </source>
</evidence>